<dbReference type="GO" id="GO:0000398">
    <property type="term" value="P:mRNA splicing, via spliceosome"/>
    <property type="evidence" value="ECO:0007669"/>
    <property type="project" value="TreeGrafter"/>
</dbReference>
<dbReference type="SUPFAM" id="SSF54928">
    <property type="entry name" value="RNA-binding domain, RBD"/>
    <property type="match status" value="1"/>
</dbReference>
<dbReference type="Gene3D" id="3.30.70.330">
    <property type="match status" value="1"/>
</dbReference>
<reference evidence="7" key="3">
    <citation type="submission" date="2025-09" db="UniProtKB">
        <authorList>
            <consortium name="Ensembl"/>
        </authorList>
    </citation>
    <scope>IDENTIFICATION</scope>
</reference>
<keyword evidence="5" id="KW-0694">RNA-binding</keyword>
<dbReference type="GO" id="GO:0071011">
    <property type="term" value="C:precatalytic spliceosome"/>
    <property type="evidence" value="ECO:0007669"/>
    <property type="project" value="TreeGrafter"/>
</dbReference>
<comment type="subcellular location">
    <subcellularLocation>
        <location evidence="1">Nucleus</location>
    </subcellularLocation>
</comment>
<evidence type="ECO:0000313" key="7">
    <source>
        <dbReference type="Ensembl" id="ENSCSAVP00000001345.1"/>
    </source>
</evidence>
<evidence type="ECO:0000313" key="8">
    <source>
        <dbReference type="Proteomes" id="UP000007875"/>
    </source>
</evidence>
<protein>
    <recommendedName>
        <fullName evidence="2">U11/U12 small nuclear ribonucleoprotein 35 kDa protein</fullName>
    </recommendedName>
    <alternativeName>
        <fullName evidence="4">U1 snRNP-binding protein homolog</fullName>
    </alternativeName>
</protein>
<name>H2Y7P7_CIOSA</name>
<evidence type="ECO:0000256" key="5">
    <source>
        <dbReference type="PROSITE-ProRule" id="PRU00176"/>
    </source>
</evidence>
<dbReference type="InterPro" id="IPR035979">
    <property type="entry name" value="RBD_domain_sf"/>
</dbReference>
<evidence type="ECO:0000256" key="2">
    <source>
        <dbReference type="ARBA" id="ARBA00021080"/>
    </source>
</evidence>
<dbReference type="Ensembl" id="ENSCSAVT00000001361.1">
    <property type="protein sequence ID" value="ENSCSAVP00000001345.1"/>
    <property type="gene ID" value="ENSCSAVG00000000748.1"/>
</dbReference>
<dbReference type="eggNOG" id="KOG0113">
    <property type="taxonomic scope" value="Eukaryota"/>
</dbReference>
<dbReference type="Pfam" id="PF00076">
    <property type="entry name" value="RRM_1"/>
    <property type="match status" value="1"/>
</dbReference>
<dbReference type="InterPro" id="IPR012677">
    <property type="entry name" value="Nucleotide-bd_a/b_plait_sf"/>
</dbReference>
<dbReference type="AlphaFoldDB" id="H2Y7P7"/>
<dbReference type="GeneTree" id="ENSGT00940000157648"/>
<dbReference type="InParanoid" id="H2Y7P7"/>
<dbReference type="GO" id="GO:0003729">
    <property type="term" value="F:mRNA binding"/>
    <property type="evidence" value="ECO:0007669"/>
    <property type="project" value="TreeGrafter"/>
</dbReference>
<dbReference type="Proteomes" id="UP000007875">
    <property type="component" value="Unassembled WGS sequence"/>
</dbReference>
<dbReference type="PANTHER" id="PTHR13952:SF6">
    <property type="entry name" value="U11_U12 SMALL NUCLEAR RIBONUCLEOPROTEIN 35 KDA PROTEIN"/>
    <property type="match status" value="1"/>
</dbReference>
<proteinExistence type="predicted"/>
<dbReference type="STRING" id="51511.ENSCSAVP00000001345"/>
<reference evidence="7" key="2">
    <citation type="submission" date="2025-08" db="UniProtKB">
        <authorList>
            <consortium name="Ensembl"/>
        </authorList>
    </citation>
    <scope>IDENTIFICATION</scope>
</reference>
<sequence>FERWAPLAKSYDPLKCGTIDGTITQVHDHAIVRAMNANYKPNKGVRGSARRTLFVGRLNYDTTSQVLKQVFSEYGEVENVALIRDVVTGYSRGYAFIEYRSSHSVKFAYHEANNIKIDGKNILVDYEHERRMKGWVPRRLGGGFGGKKEAGQLRFGCRDRPYKRPIRPIIKEKITKPD</sequence>
<dbReference type="FunFam" id="3.30.70.330:FF:000132">
    <property type="entry name" value="Small nuclear ribonucleoprotein U11/U12 subunit 35"/>
    <property type="match status" value="1"/>
</dbReference>
<dbReference type="PROSITE" id="PS50102">
    <property type="entry name" value="RRM"/>
    <property type="match status" value="1"/>
</dbReference>
<evidence type="ECO:0000256" key="1">
    <source>
        <dbReference type="ARBA" id="ARBA00004123"/>
    </source>
</evidence>
<dbReference type="InterPro" id="IPR051183">
    <property type="entry name" value="U1_U11-U12_snRNP_70-35kDa"/>
</dbReference>
<feature type="domain" description="RRM" evidence="6">
    <location>
        <begin position="51"/>
        <end position="129"/>
    </location>
</feature>
<accession>H2Y7P7</accession>
<evidence type="ECO:0000259" key="6">
    <source>
        <dbReference type="PROSITE" id="PS50102"/>
    </source>
</evidence>
<dbReference type="GO" id="GO:0017069">
    <property type="term" value="F:snRNA binding"/>
    <property type="evidence" value="ECO:0007669"/>
    <property type="project" value="TreeGrafter"/>
</dbReference>
<evidence type="ECO:0000256" key="3">
    <source>
        <dbReference type="ARBA" id="ARBA00023242"/>
    </source>
</evidence>
<dbReference type="PANTHER" id="PTHR13952">
    <property type="entry name" value="U1 SMALL NUCLEAR RIBONUCLEOPROTEIN 70 KD"/>
    <property type="match status" value="1"/>
</dbReference>
<reference evidence="8" key="1">
    <citation type="submission" date="2003-08" db="EMBL/GenBank/DDBJ databases">
        <authorList>
            <person name="Birren B."/>
            <person name="Nusbaum C."/>
            <person name="Abebe A."/>
            <person name="Abouelleil A."/>
            <person name="Adekoya E."/>
            <person name="Ait-zahra M."/>
            <person name="Allen N."/>
            <person name="Allen T."/>
            <person name="An P."/>
            <person name="Anderson M."/>
            <person name="Anderson S."/>
            <person name="Arachchi H."/>
            <person name="Armbruster J."/>
            <person name="Bachantsang P."/>
            <person name="Baldwin J."/>
            <person name="Barry A."/>
            <person name="Bayul T."/>
            <person name="Blitshsteyn B."/>
            <person name="Bloom T."/>
            <person name="Blye J."/>
            <person name="Boguslavskiy L."/>
            <person name="Borowsky M."/>
            <person name="Boukhgalter B."/>
            <person name="Brunache A."/>
            <person name="Butler J."/>
            <person name="Calixte N."/>
            <person name="Calvo S."/>
            <person name="Camarata J."/>
            <person name="Campo K."/>
            <person name="Chang J."/>
            <person name="Cheshatsang Y."/>
            <person name="Citroen M."/>
            <person name="Collymore A."/>
            <person name="Considine T."/>
            <person name="Cook A."/>
            <person name="Cooke P."/>
            <person name="Corum B."/>
            <person name="Cuomo C."/>
            <person name="David R."/>
            <person name="Dawoe T."/>
            <person name="Degray S."/>
            <person name="Dodge S."/>
            <person name="Dooley K."/>
            <person name="Dorje P."/>
            <person name="Dorjee K."/>
            <person name="Dorris L."/>
            <person name="Duffey N."/>
            <person name="Dupes A."/>
            <person name="Elkins T."/>
            <person name="Engels R."/>
            <person name="Erickson J."/>
            <person name="Farina A."/>
            <person name="Faro S."/>
            <person name="Ferreira P."/>
            <person name="Fischer H."/>
            <person name="Fitzgerald M."/>
            <person name="Foley K."/>
            <person name="Gage D."/>
            <person name="Galagan J."/>
            <person name="Gearin G."/>
            <person name="Gnerre S."/>
            <person name="Gnirke A."/>
            <person name="Goyette A."/>
            <person name="Graham J."/>
            <person name="Grandbois E."/>
            <person name="Gyaltsen K."/>
            <person name="Hafez N."/>
            <person name="Hagopian D."/>
            <person name="Hagos B."/>
            <person name="Hall J."/>
            <person name="Hatcher B."/>
            <person name="Heller A."/>
            <person name="Higgins H."/>
            <person name="Honan T."/>
            <person name="Horn A."/>
            <person name="Houde N."/>
            <person name="Hughes L."/>
            <person name="Hulme W."/>
            <person name="Husby E."/>
            <person name="Iliev I."/>
            <person name="Jaffe D."/>
            <person name="Jones C."/>
            <person name="Kamal M."/>
            <person name="Kamat A."/>
            <person name="Kamvysselis M."/>
            <person name="Karlsson E."/>
            <person name="Kells C."/>
            <person name="Kieu A."/>
            <person name="Kisner P."/>
            <person name="Kodira C."/>
            <person name="Kulbokas E."/>
            <person name="Labutti K."/>
            <person name="Lama D."/>
            <person name="Landers T."/>
            <person name="Leger J."/>
            <person name="Levine S."/>
            <person name="Lewis D."/>
            <person name="Lewis T."/>
            <person name="Lindblad-toh K."/>
            <person name="Liu X."/>
            <person name="Lokyitsang T."/>
            <person name="Lokyitsang Y."/>
            <person name="Lucien O."/>
            <person name="Lui A."/>
            <person name="Ma L.J."/>
            <person name="Mabbitt R."/>
            <person name="Macdonald J."/>
            <person name="Maclean C."/>
            <person name="Major J."/>
            <person name="Manning J."/>
            <person name="Marabella R."/>
            <person name="Maru K."/>
            <person name="Matthews C."/>
            <person name="Mauceli E."/>
            <person name="Mccarthy M."/>
            <person name="Mcdonough S."/>
            <person name="Mcghee T."/>
            <person name="Meldrim J."/>
            <person name="Meneus L."/>
            <person name="Mesirov J."/>
            <person name="Mihalev A."/>
            <person name="Mihova T."/>
            <person name="Mikkelsen T."/>
            <person name="Mlenga V."/>
            <person name="Moru K."/>
            <person name="Mozes J."/>
            <person name="Mulrain L."/>
            <person name="Munson G."/>
            <person name="Naylor J."/>
            <person name="Newes C."/>
            <person name="Nguyen C."/>
            <person name="Nguyen N."/>
            <person name="Nguyen T."/>
            <person name="Nicol R."/>
            <person name="Nielsen C."/>
            <person name="Nizzari M."/>
            <person name="Norbu C."/>
            <person name="Norbu N."/>
            <person name="O'donnell P."/>
            <person name="Okoawo O."/>
            <person name="O'leary S."/>
            <person name="Omotosho B."/>
            <person name="O'neill K."/>
            <person name="Osman S."/>
            <person name="Parker S."/>
            <person name="Perrin D."/>
            <person name="Phunkhang P."/>
            <person name="Piqani B."/>
            <person name="Purcell S."/>
            <person name="Rachupka T."/>
            <person name="Ramasamy U."/>
            <person name="Rameau R."/>
            <person name="Ray V."/>
            <person name="Raymond C."/>
            <person name="Retta R."/>
            <person name="Richardson S."/>
            <person name="Rise C."/>
            <person name="Rodriguez J."/>
            <person name="Rogers J."/>
            <person name="Rogov P."/>
            <person name="Rutman M."/>
            <person name="Schupbach R."/>
            <person name="Seaman C."/>
            <person name="Settipalli S."/>
            <person name="Sharpe T."/>
            <person name="Sheridan J."/>
            <person name="Sherpa N."/>
            <person name="Shi J."/>
            <person name="Smirnov S."/>
            <person name="Smith C."/>
            <person name="Sougnez C."/>
            <person name="Spencer B."/>
            <person name="Stalker J."/>
            <person name="Stange-thomann N."/>
            <person name="Stavropoulos S."/>
            <person name="Stetson K."/>
            <person name="Stone C."/>
            <person name="Stone S."/>
            <person name="Stubbs M."/>
            <person name="Talamas J."/>
            <person name="Tchuinga P."/>
            <person name="Tenzing P."/>
            <person name="Tesfaye S."/>
            <person name="Theodore J."/>
            <person name="Thoulutsang Y."/>
            <person name="Topham K."/>
            <person name="Towey S."/>
            <person name="Tsamla T."/>
            <person name="Tsomo N."/>
            <person name="Vallee D."/>
            <person name="Vassiliev H."/>
            <person name="Venkataraman V."/>
            <person name="Vinson J."/>
            <person name="Vo A."/>
            <person name="Wade C."/>
            <person name="Wang S."/>
            <person name="Wangchuk T."/>
            <person name="Wangdi T."/>
            <person name="Whittaker C."/>
            <person name="Wilkinson J."/>
            <person name="Wu Y."/>
            <person name="Wyman D."/>
            <person name="Yadav S."/>
            <person name="Yang S."/>
            <person name="Yang X."/>
            <person name="Yeager S."/>
            <person name="Yee E."/>
            <person name="Young G."/>
            <person name="Zainoun J."/>
            <person name="Zembeck L."/>
            <person name="Zimmer A."/>
            <person name="Zody M."/>
            <person name="Lander E."/>
        </authorList>
    </citation>
    <scope>NUCLEOTIDE SEQUENCE [LARGE SCALE GENOMIC DNA]</scope>
</reference>
<keyword evidence="3" id="KW-0539">Nucleus</keyword>
<organism evidence="7 8">
    <name type="scientific">Ciona savignyi</name>
    <name type="common">Pacific transparent sea squirt</name>
    <dbReference type="NCBI Taxonomy" id="51511"/>
    <lineage>
        <taxon>Eukaryota</taxon>
        <taxon>Metazoa</taxon>
        <taxon>Chordata</taxon>
        <taxon>Tunicata</taxon>
        <taxon>Ascidiacea</taxon>
        <taxon>Phlebobranchia</taxon>
        <taxon>Cionidae</taxon>
        <taxon>Ciona</taxon>
    </lineage>
</organism>
<keyword evidence="8" id="KW-1185">Reference proteome</keyword>
<evidence type="ECO:0000256" key="4">
    <source>
        <dbReference type="ARBA" id="ARBA00031739"/>
    </source>
</evidence>
<dbReference type="OMA" id="GFVEMRS"/>
<dbReference type="HOGENOM" id="CLU_035088_1_1_1"/>
<dbReference type="InterPro" id="IPR000504">
    <property type="entry name" value="RRM_dom"/>
</dbReference>
<dbReference type="SMART" id="SM00360">
    <property type="entry name" value="RRM"/>
    <property type="match status" value="1"/>
</dbReference>